<dbReference type="InterPro" id="IPR041569">
    <property type="entry name" value="AAA_lid_3"/>
</dbReference>
<dbReference type="OrthoDB" id="9982946at2759"/>
<dbReference type="SMART" id="SM00382">
    <property type="entry name" value="AAA"/>
    <property type="match status" value="2"/>
</dbReference>
<evidence type="ECO:0000256" key="5">
    <source>
        <dbReference type="ARBA" id="ARBA00022927"/>
    </source>
</evidence>
<dbReference type="GO" id="GO:0046872">
    <property type="term" value="F:metal ion binding"/>
    <property type="evidence" value="ECO:0007669"/>
    <property type="project" value="UniProtKB-UniRule"/>
</dbReference>
<dbReference type="Gene3D" id="1.10.8.60">
    <property type="match status" value="1"/>
</dbReference>
<dbReference type="AlphaFoldDB" id="A0A6A5BZY0"/>
<dbReference type="Pfam" id="PF00004">
    <property type="entry name" value="AAA"/>
    <property type="match status" value="2"/>
</dbReference>
<evidence type="ECO:0000256" key="7">
    <source>
        <dbReference type="SAM" id="MobiDB-lite"/>
    </source>
</evidence>
<evidence type="ECO:0000259" key="8">
    <source>
        <dbReference type="SMART" id="SM00382"/>
    </source>
</evidence>
<comment type="caution">
    <text evidence="9">The sequence shown here is derived from an EMBL/GenBank/DDBJ whole genome shotgun (WGS) entry which is preliminary data.</text>
</comment>
<dbReference type="InterPro" id="IPR027417">
    <property type="entry name" value="P-loop_NTPase"/>
</dbReference>
<keyword evidence="4 6" id="KW-0067">ATP-binding</keyword>
<dbReference type="PANTHER" id="PTHR23078">
    <property type="entry name" value="VESICULAR-FUSION PROTEIN NSF"/>
    <property type="match status" value="1"/>
</dbReference>
<keyword evidence="5 6" id="KW-0653">Protein transport</keyword>
<comment type="cofactor">
    <cofactor evidence="6">
        <name>Mg(2+)</name>
        <dbReference type="ChEBI" id="CHEBI:18420"/>
    </cofactor>
    <text evidence="6">Binds 1 Mg(2+) ion per subunit.</text>
</comment>
<evidence type="ECO:0000256" key="6">
    <source>
        <dbReference type="RuleBase" id="RU367045"/>
    </source>
</evidence>
<dbReference type="EC" id="3.6.4.6" evidence="6"/>
<dbReference type="Gene3D" id="2.40.40.20">
    <property type="match status" value="1"/>
</dbReference>
<evidence type="ECO:0000256" key="1">
    <source>
        <dbReference type="ARBA" id="ARBA00006914"/>
    </source>
</evidence>
<dbReference type="InterPro" id="IPR003593">
    <property type="entry name" value="AAA+_ATPase"/>
</dbReference>
<feature type="domain" description="AAA+ ATPase" evidence="8">
    <location>
        <begin position="279"/>
        <end position="426"/>
    </location>
</feature>
<dbReference type="EMBL" id="VFQX01000029">
    <property type="protein sequence ID" value="KAF0978569.1"/>
    <property type="molecule type" value="Genomic_DNA"/>
</dbReference>
<dbReference type="InterPro" id="IPR003960">
    <property type="entry name" value="ATPase_AAA_CS"/>
</dbReference>
<accession>A0A6A5BZY0</accession>
<dbReference type="FunFam" id="1.10.8.60:FF:000115">
    <property type="entry name" value="N-ethylmaleimide-sensitive fusion protein, putative"/>
    <property type="match status" value="1"/>
</dbReference>
<dbReference type="SUPFAM" id="SSF50692">
    <property type="entry name" value="ADC-like"/>
    <property type="match status" value="1"/>
</dbReference>
<feature type="compositionally biased region" description="Polar residues" evidence="7">
    <location>
        <begin position="1"/>
        <end position="32"/>
    </location>
</feature>
<keyword evidence="6" id="KW-0378">Hydrolase</keyword>
<name>A0A6A5BZY0_NAEFO</name>
<dbReference type="GO" id="GO:0006891">
    <property type="term" value="P:intra-Golgi vesicle-mediated transport"/>
    <property type="evidence" value="ECO:0007669"/>
    <property type="project" value="TreeGrafter"/>
</dbReference>
<dbReference type="SUPFAM" id="SSF54585">
    <property type="entry name" value="Cdc48 domain 2-like"/>
    <property type="match status" value="1"/>
</dbReference>
<comment type="catalytic activity">
    <reaction evidence="6">
        <text>ATP + H2O = ADP + phosphate + H(+)</text>
        <dbReference type="Rhea" id="RHEA:13065"/>
        <dbReference type="ChEBI" id="CHEBI:15377"/>
        <dbReference type="ChEBI" id="CHEBI:15378"/>
        <dbReference type="ChEBI" id="CHEBI:30616"/>
        <dbReference type="ChEBI" id="CHEBI:43474"/>
        <dbReference type="ChEBI" id="CHEBI:456216"/>
        <dbReference type="EC" id="3.6.4.6"/>
    </reaction>
</comment>
<dbReference type="GO" id="GO:0005524">
    <property type="term" value="F:ATP binding"/>
    <property type="evidence" value="ECO:0007669"/>
    <property type="project" value="UniProtKB-UniRule"/>
</dbReference>
<dbReference type="GO" id="GO:0035494">
    <property type="term" value="P:SNARE complex disassembly"/>
    <property type="evidence" value="ECO:0007669"/>
    <property type="project" value="InterPro"/>
</dbReference>
<comment type="subcellular location">
    <subcellularLocation>
        <location evidence="6">Cytoplasm</location>
    </subcellularLocation>
</comment>
<feature type="domain" description="AAA+ ATPase" evidence="8">
    <location>
        <begin position="558"/>
        <end position="694"/>
    </location>
</feature>
<evidence type="ECO:0000256" key="2">
    <source>
        <dbReference type="ARBA" id="ARBA00022448"/>
    </source>
</evidence>
<keyword evidence="6" id="KW-0931">ER-Golgi transport</keyword>
<dbReference type="OMA" id="VINWGTP"/>
<dbReference type="Pfam" id="PF17862">
    <property type="entry name" value="AAA_lid_3"/>
    <property type="match status" value="1"/>
</dbReference>
<dbReference type="InterPro" id="IPR003959">
    <property type="entry name" value="ATPase_AAA_core"/>
</dbReference>
<dbReference type="Gene3D" id="3.40.50.300">
    <property type="entry name" value="P-loop containing nucleotide triphosphate hydrolases"/>
    <property type="match status" value="2"/>
</dbReference>
<dbReference type="VEuPathDB" id="AmoebaDB:NfTy_042030"/>
<comment type="function">
    <text evidence="6">Required for vesicle-mediated transport. Catalyzes the fusion of transport vesicles within the Golgi cisternae. Is also required for transport from the endoplasmic reticulum to the Golgi stack. Seems to function as a fusion protein required for the delivery of cargo proteins to all compartments of the Golgi stack independent of vesicle origin.</text>
</comment>
<gene>
    <name evidence="9" type="ORF">FDP41_002389</name>
</gene>
<feature type="region of interest" description="Disordered" evidence="7">
    <location>
        <begin position="1"/>
        <end position="39"/>
    </location>
</feature>
<dbReference type="GO" id="GO:0043001">
    <property type="term" value="P:Golgi to plasma membrane protein transport"/>
    <property type="evidence" value="ECO:0007669"/>
    <property type="project" value="TreeGrafter"/>
</dbReference>
<dbReference type="Proteomes" id="UP000444721">
    <property type="component" value="Unassembled WGS sequence"/>
</dbReference>
<comment type="similarity">
    <text evidence="1 6">Belongs to the AAA ATPase family.</text>
</comment>
<protein>
    <recommendedName>
        <fullName evidence="6">Vesicle-fusing ATPase</fullName>
        <ecNumber evidence="6">3.6.4.6</ecNumber>
    </recommendedName>
</protein>
<dbReference type="FunFam" id="3.40.50.300:FF:000187">
    <property type="entry name" value="Vesicular-fusion ATPase SEC18"/>
    <property type="match status" value="1"/>
</dbReference>
<keyword evidence="2 6" id="KW-0813">Transport</keyword>
<dbReference type="Gene3D" id="3.10.330.10">
    <property type="match status" value="1"/>
</dbReference>
<dbReference type="VEuPathDB" id="AmoebaDB:NF0007170"/>
<keyword evidence="6" id="KW-0963">Cytoplasm</keyword>
<keyword evidence="6" id="KW-0479">Metal-binding</keyword>
<keyword evidence="10" id="KW-1185">Reference proteome</keyword>
<organism evidence="9 10">
    <name type="scientific">Naegleria fowleri</name>
    <name type="common">Brain eating amoeba</name>
    <dbReference type="NCBI Taxonomy" id="5763"/>
    <lineage>
        <taxon>Eukaryota</taxon>
        <taxon>Discoba</taxon>
        <taxon>Heterolobosea</taxon>
        <taxon>Tetramitia</taxon>
        <taxon>Eutetramitia</taxon>
        <taxon>Vahlkampfiidae</taxon>
        <taxon>Naegleria</taxon>
    </lineage>
</organism>
<dbReference type="SUPFAM" id="SSF52540">
    <property type="entry name" value="P-loop containing nucleoside triphosphate hydrolases"/>
    <property type="match status" value="2"/>
</dbReference>
<evidence type="ECO:0000313" key="10">
    <source>
        <dbReference type="Proteomes" id="UP000444721"/>
    </source>
</evidence>
<dbReference type="InterPro" id="IPR039812">
    <property type="entry name" value="Vesicle-fus_ATPase"/>
</dbReference>
<evidence type="ECO:0000313" key="9">
    <source>
        <dbReference type="EMBL" id="KAF0978569.1"/>
    </source>
</evidence>
<keyword evidence="6" id="KW-0460">Magnesium</keyword>
<proteinExistence type="inferred from homology"/>
<evidence type="ECO:0000256" key="4">
    <source>
        <dbReference type="ARBA" id="ARBA00022840"/>
    </source>
</evidence>
<dbReference type="GO" id="GO:0005795">
    <property type="term" value="C:Golgi stack"/>
    <property type="evidence" value="ECO:0007669"/>
    <property type="project" value="TreeGrafter"/>
</dbReference>
<evidence type="ECO:0000256" key="3">
    <source>
        <dbReference type="ARBA" id="ARBA00022741"/>
    </source>
</evidence>
<sequence length="801" mass="89221">MPVSQPTASNNGNNNKPTQSEPLSNPPVTQVNFGPKSLKVTNTPGKNLVTTNYAYVNEKEFPEFPIYIKVRDIVLIAQSHSAIELGSIALNKIQRQSAHLPNNADADCEIFRVPKQSFELSLVTMEIDFISPNTVTDPEVDGKRLIHTLKECYNRHIFVDRQKFVIDFEGNMILVVVKDLEVFDTKTLETNSGELKEMANIGMLTKNTTIRIMKTKSSSVRLTNLPSESTTTTDIFNTTVTFEKLGIGGLDKQLNNIFRRAFASRIYPPDVIKKLGVKHVKGIILYGPPGTGKTLVARQIGKILNCKEPKIINGPEILNKYVGQSEENIRKLFSDAESEYNEKGDDSQLHLLIFDELDAICKQRGTVRDGTGVQDSIVNQLLSKIDGVNSLNNILIIGMTNRLDMLDEALLRPGRFEVQMEIGLPDENGRLQILKIHTREMAKNQYLSEDINFEYLAKTTKNFSGAEIEGLVKSAASFALNRQIDINGKKKFDEKNIKVTAGDFEMALTEVKPAFGVSTDELEAYLNQGIINYGEPFSKLMNTCKSFIKQVETSSRTNLLSMLLSGATGSGKTTIAAHLAVESGFPYVKIISADRMVGYSEQTICTQINKIFHDAYKSPFSIIVLDSIERLIQLVHIGPRFSNLILQALLVLIKKPPPSGRKLLVIGTTSMADILENLEITKIFNVTLEVPSLSAKSDIMNVFLSSGCFSIDSAVDKETMKTIIELVPKNIPIKKLLLVTEMAYTRTDMDENDSGDESQRRVTFDKFYQSLKDCGVFPSIKKTSSGAGFIMKEEDEEEEEM</sequence>
<dbReference type="RefSeq" id="XP_044563282.1">
    <property type="nucleotide sequence ID" value="XM_044705577.1"/>
</dbReference>
<dbReference type="PANTHER" id="PTHR23078:SF3">
    <property type="entry name" value="VESICLE-FUSING ATPASE"/>
    <property type="match status" value="1"/>
</dbReference>
<reference evidence="9 10" key="1">
    <citation type="journal article" date="2019" name="Sci. Rep.">
        <title>Nanopore sequencing improves the draft genome of the human pathogenic amoeba Naegleria fowleri.</title>
        <authorList>
            <person name="Liechti N."/>
            <person name="Schurch N."/>
            <person name="Bruggmann R."/>
            <person name="Wittwer M."/>
        </authorList>
    </citation>
    <scope>NUCLEOTIDE SEQUENCE [LARGE SCALE GENOMIC DNA]</scope>
    <source>
        <strain evidence="9 10">ATCC 30894</strain>
    </source>
</reference>
<dbReference type="InterPro" id="IPR029067">
    <property type="entry name" value="CDC48_domain_2-like_sf"/>
</dbReference>
<keyword evidence="3 6" id="KW-0547">Nucleotide-binding</keyword>
<dbReference type="PROSITE" id="PS00674">
    <property type="entry name" value="AAA"/>
    <property type="match status" value="1"/>
</dbReference>
<dbReference type="GO" id="GO:0016887">
    <property type="term" value="F:ATP hydrolysis activity"/>
    <property type="evidence" value="ECO:0007669"/>
    <property type="project" value="InterPro"/>
</dbReference>
<dbReference type="FunFam" id="3.40.50.300:FF:000166">
    <property type="entry name" value="vesicle-fusing ATPase isoform X1"/>
    <property type="match status" value="1"/>
</dbReference>
<dbReference type="InterPro" id="IPR009010">
    <property type="entry name" value="Asp_de-COase-like_dom_sf"/>
</dbReference>
<dbReference type="VEuPathDB" id="AmoebaDB:FDP41_002389"/>
<dbReference type="GeneID" id="68109607"/>